<comment type="caution">
    <text evidence="2">The sequence shown here is derived from an EMBL/GenBank/DDBJ whole genome shotgun (WGS) entry which is preliminary data.</text>
</comment>
<organism evidence="2 3">
    <name type="scientific">Rubinisphaera italica</name>
    <dbReference type="NCBI Taxonomy" id="2527969"/>
    <lineage>
        <taxon>Bacteria</taxon>
        <taxon>Pseudomonadati</taxon>
        <taxon>Planctomycetota</taxon>
        <taxon>Planctomycetia</taxon>
        <taxon>Planctomycetales</taxon>
        <taxon>Planctomycetaceae</taxon>
        <taxon>Rubinisphaera</taxon>
    </lineage>
</organism>
<keyword evidence="3" id="KW-1185">Reference proteome</keyword>
<dbReference type="EMBL" id="SJPG01000001">
    <property type="protein sequence ID" value="TWT59379.1"/>
    <property type="molecule type" value="Genomic_DNA"/>
</dbReference>
<protein>
    <recommendedName>
        <fullName evidence="4">Cna protein B-type domain protein</fullName>
    </recommendedName>
</protein>
<dbReference type="Pfam" id="PF13620">
    <property type="entry name" value="CarboxypepD_reg"/>
    <property type="match status" value="1"/>
</dbReference>
<evidence type="ECO:0000256" key="1">
    <source>
        <dbReference type="SAM" id="SignalP"/>
    </source>
</evidence>
<feature type="chain" id="PRO_5022760682" description="Cna protein B-type domain protein" evidence="1">
    <location>
        <begin position="24"/>
        <end position="170"/>
    </location>
</feature>
<sequence precursor="true">MKTLLTGFACLSLVLAPIFSTQAEVARTTKTKSAVSDIALSNGGALNGKAVTGQGQALNGAKVSVRRNNEVVATTVTDADGKFTVAGLDTGIYELQAGEGKGVVRAWEGSVAPPTSKSNVLIVSGATTTRAQSGLFVDPLDTITLGLSITGVALGAAALSEDNETIIVSP</sequence>
<name>A0A5C5X9J9_9PLAN</name>
<dbReference type="Proteomes" id="UP000316095">
    <property type="component" value="Unassembled WGS sequence"/>
</dbReference>
<evidence type="ECO:0000313" key="2">
    <source>
        <dbReference type="EMBL" id="TWT59379.1"/>
    </source>
</evidence>
<dbReference type="AlphaFoldDB" id="A0A5C5X9J9"/>
<dbReference type="Gene3D" id="2.60.40.10">
    <property type="entry name" value="Immunoglobulins"/>
    <property type="match status" value="1"/>
</dbReference>
<dbReference type="RefSeq" id="WP_165441497.1">
    <property type="nucleotide sequence ID" value="NZ_SJPG01000001.1"/>
</dbReference>
<evidence type="ECO:0008006" key="4">
    <source>
        <dbReference type="Google" id="ProtNLM"/>
    </source>
</evidence>
<reference evidence="2 3" key="1">
    <citation type="submission" date="2019-02" db="EMBL/GenBank/DDBJ databases">
        <title>Deep-cultivation of Planctomycetes and their phenomic and genomic characterization uncovers novel biology.</title>
        <authorList>
            <person name="Wiegand S."/>
            <person name="Jogler M."/>
            <person name="Boedeker C."/>
            <person name="Pinto D."/>
            <person name="Vollmers J."/>
            <person name="Rivas-Marin E."/>
            <person name="Kohn T."/>
            <person name="Peeters S.H."/>
            <person name="Heuer A."/>
            <person name="Rast P."/>
            <person name="Oberbeckmann S."/>
            <person name="Bunk B."/>
            <person name="Jeske O."/>
            <person name="Meyerdierks A."/>
            <person name="Storesund J.E."/>
            <person name="Kallscheuer N."/>
            <person name="Luecker S."/>
            <person name="Lage O.M."/>
            <person name="Pohl T."/>
            <person name="Merkel B.J."/>
            <person name="Hornburger P."/>
            <person name="Mueller R.-W."/>
            <person name="Bruemmer F."/>
            <person name="Labrenz M."/>
            <person name="Spormann A.M."/>
            <person name="Op Den Camp H."/>
            <person name="Overmann J."/>
            <person name="Amann R."/>
            <person name="Jetten M.S.M."/>
            <person name="Mascher T."/>
            <person name="Medema M.H."/>
            <person name="Devos D.P."/>
            <person name="Kaster A.-K."/>
            <person name="Ovreas L."/>
            <person name="Rohde M."/>
            <person name="Galperin M.Y."/>
            <person name="Jogler C."/>
        </authorList>
    </citation>
    <scope>NUCLEOTIDE SEQUENCE [LARGE SCALE GENOMIC DNA]</scope>
    <source>
        <strain evidence="2 3">Pan54</strain>
    </source>
</reference>
<accession>A0A5C5X9J9</accession>
<proteinExistence type="predicted"/>
<dbReference type="SUPFAM" id="SSF49478">
    <property type="entry name" value="Cna protein B-type domain"/>
    <property type="match status" value="1"/>
</dbReference>
<evidence type="ECO:0000313" key="3">
    <source>
        <dbReference type="Proteomes" id="UP000316095"/>
    </source>
</evidence>
<dbReference type="InterPro" id="IPR013783">
    <property type="entry name" value="Ig-like_fold"/>
</dbReference>
<gene>
    <name evidence="2" type="ORF">Pan54_00800</name>
</gene>
<keyword evidence="1" id="KW-0732">Signal</keyword>
<feature type="signal peptide" evidence="1">
    <location>
        <begin position="1"/>
        <end position="23"/>
    </location>
</feature>